<dbReference type="PANTHER" id="PTHR20854:SF4">
    <property type="entry name" value="INOSITOL-1-MONOPHOSPHATASE-RELATED"/>
    <property type="match status" value="1"/>
</dbReference>
<dbReference type="GO" id="GO:0008934">
    <property type="term" value="F:inositol monophosphate 1-phosphatase activity"/>
    <property type="evidence" value="ECO:0007669"/>
    <property type="project" value="TreeGrafter"/>
</dbReference>
<dbReference type="Gene3D" id="3.30.540.10">
    <property type="entry name" value="Fructose-1,6-Bisphosphatase, subunit A, domain 1"/>
    <property type="match status" value="1"/>
</dbReference>
<dbReference type="Proteomes" id="UP000516422">
    <property type="component" value="Chromosome"/>
</dbReference>
<dbReference type="PANTHER" id="PTHR20854">
    <property type="entry name" value="INOSITOL MONOPHOSPHATASE"/>
    <property type="match status" value="1"/>
</dbReference>
<dbReference type="InterPro" id="IPR000760">
    <property type="entry name" value="Inositol_monophosphatase-like"/>
</dbReference>
<name>A0A7H1PSJ4_9ACTN</name>
<protein>
    <submittedName>
        <fullName evidence="2">3'(2'),5'-bisphosphate nucleotidase CysQ</fullName>
    </submittedName>
</protein>
<dbReference type="AlphaFoldDB" id="A0A7H1PSJ4"/>
<evidence type="ECO:0000313" key="3">
    <source>
        <dbReference type="Proteomes" id="UP000516422"/>
    </source>
</evidence>
<dbReference type="GO" id="GO:0046872">
    <property type="term" value="F:metal ion binding"/>
    <property type="evidence" value="ECO:0007669"/>
    <property type="project" value="UniProtKB-KW"/>
</dbReference>
<accession>A0A7H1PSJ4</accession>
<dbReference type="EMBL" id="CP051006">
    <property type="protein sequence ID" value="QNT91024.1"/>
    <property type="molecule type" value="Genomic_DNA"/>
</dbReference>
<dbReference type="CDD" id="cd01638">
    <property type="entry name" value="CysQ"/>
    <property type="match status" value="1"/>
</dbReference>
<dbReference type="GO" id="GO:0007165">
    <property type="term" value="P:signal transduction"/>
    <property type="evidence" value="ECO:0007669"/>
    <property type="project" value="TreeGrafter"/>
</dbReference>
<comment type="cofactor">
    <cofactor evidence="1">
        <name>Mg(2+)</name>
        <dbReference type="ChEBI" id="CHEBI:18420"/>
    </cofactor>
</comment>
<dbReference type="SUPFAM" id="SSF56655">
    <property type="entry name" value="Carbohydrate phosphatase"/>
    <property type="match status" value="1"/>
</dbReference>
<dbReference type="Gene3D" id="3.40.190.80">
    <property type="match status" value="1"/>
</dbReference>
<dbReference type="KEGG" id="sgf:HEP81_00688"/>
<organism evidence="2 3">
    <name type="scientific">Streptomyces griseofuscus</name>
    <dbReference type="NCBI Taxonomy" id="146922"/>
    <lineage>
        <taxon>Bacteria</taxon>
        <taxon>Bacillati</taxon>
        <taxon>Actinomycetota</taxon>
        <taxon>Actinomycetes</taxon>
        <taxon>Kitasatosporales</taxon>
        <taxon>Streptomycetaceae</taxon>
        <taxon>Streptomyces</taxon>
    </lineage>
</organism>
<dbReference type="Pfam" id="PF00459">
    <property type="entry name" value="Inositol_P"/>
    <property type="match status" value="1"/>
</dbReference>
<feature type="binding site" evidence="1">
    <location>
        <position position="136"/>
    </location>
    <ligand>
        <name>Mg(2+)</name>
        <dbReference type="ChEBI" id="CHEBI:18420"/>
        <label>1</label>
        <note>catalytic</note>
    </ligand>
</feature>
<proteinExistence type="predicted"/>
<evidence type="ECO:0000313" key="2">
    <source>
        <dbReference type="EMBL" id="QNT91024.1"/>
    </source>
</evidence>
<feature type="binding site" evidence="1">
    <location>
        <position position="266"/>
    </location>
    <ligand>
        <name>Mg(2+)</name>
        <dbReference type="ChEBI" id="CHEBI:18420"/>
        <label>1</label>
        <note>catalytic</note>
    </ligand>
</feature>
<dbReference type="PRINTS" id="PR00377">
    <property type="entry name" value="IMPHPHTASES"/>
</dbReference>
<reference evidence="2 3" key="1">
    <citation type="submission" date="2020-04" db="EMBL/GenBank/DDBJ databases">
        <title>Characterization and engineering of Streptomyces griseofuscus DSM40191 as a potential heterologous host for expression of BGCs.</title>
        <authorList>
            <person name="Gren T."/>
            <person name="Whitford C.M."/>
            <person name="Mohite O.S."/>
            <person name="Joergensen T.S."/>
            <person name="Nielsen J.B."/>
            <person name="Lee S.Y."/>
            <person name="Weber T."/>
        </authorList>
    </citation>
    <scope>NUCLEOTIDE SEQUENCE [LARGE SCALE GENOMIC DNA]</scope>
    <source>
        <strain evidence="2 3">DSM 40191</strain>
    </source>
</reference>
<keyword evidence="1" id="KW-0479">Metal-binding</keyword>
<sequence length="313" mass="33488">MPDMHLKLIKGLYTFETRAQDQSAGLGLTSLNPPILKGSYTMSETLEAADVATSDIELLDRTAIAVRAAGSALRERFGEVVRHQTREELMRALAANDDTALDILRPRLTRLRPHAGWVEDELVGGALPPGEWWVVDPAEGNINHLHALPEWAVTATLVRDNRPVLTAVHVPMTGETYTALTGAGAHLDGRPLDVAPTTDLGLSIVATSQARPGEEDDVVRRVGSSITAMLSDALVVRTAVPATLHLLHVAAGRIDAFWQFAGARADLLPGALLVTEAGGRISDAKGRPWTPHSESFLACAPGIHSQAVTTLTR</sequence>
<evidence type="ECO:0000256" key="1">
    <source>
        <dbReference type="PIRSR" id="PIRSR600760-2"/>
    </source>
</evidence>
<gene>
    <name evidence="2" type="ORF">HEP81_00688</name>
</gene>
<dbReference type="GO" id="GO:0006020">
    <property type="term" value="P:inositol metabolic process"/>
    <property type="evidence" value="ECO:0007669"/>
    <property type="project" value="TreeGrafter"/>
</dbReference>
<keyword evidence="1" id="KW-0460">Magnesium</keyword>